<gene>
    <name evidence="1" type="ORF">BpHYR1_018459</name>
</gene>
<name>A0A3M7QDN7_BRAPC</name>
<dbReference type="AlphaFoldDB" id="A0A3M7QDN7"/>
<protein>
    <submittedName>
        <fullName evidence="1">Uncharacterized protein</fullName>
    </submittedName>
</protein>
<accession>A0A3M7QDN7</accession>
<dbReference type="Proteomes" id="UP000276133">
    <property type="component" value="Unassembled WGS sequence"/>
</dbReference>
<keyword evidence="2" id="KW-1185">Reference proteome</keyword>
<sequence length="95" mass="10927">MPTELCQCCILITSHKTHQAYAQLQLLIGADQKDNDDNMIPKMPGYQPRNFNDVISQISTQDLKTPVLEVLNQIKRFSESDPMKKSSQKKNQRNH</sequence>
<comment type="caution">
    <text evidence="1">The sequence shown here is derived from an EMBL/GenBank/DDBJ whole genome shotgun (WGS) entry which is preliminary data.</text>
</comment>
<evidence type="ECO:0000313" key="2">
    <source>
        <dbReference type="Proteomes" id="UP000276133"/>
    </source>
</evidence>
<reference evidence="1 2" key="1">
    <citation type="journal article" date="2018" name="Sci. Rep.">
        <title>Genomic signatures of local adaptation to the degree of environmental predictability in rotifers.</title>
        <authorList>
            <person name="Franch-Gras L."/>
            <person name="Hahn C."/>
            <person name="Garcia-Roger E.M."/>
            <person name="Carmona M.J."/>
            <person name="Serra M."/>
            <person name="Gomez A."/>
        </authorList>
    </citation>
    <scope>NUCLEOTIDE SEQUENCE [LARGE SCALE GENOMIC DNA]</scope>
    <source>
        <strain evidence="1">HYR1</strain>
    </source>
</reference>
<proteinExistence type="predicted"/>
<evidence type="ECO:0000313" key="1">
    <source>
        <dbReference type="EMBL" id="RNA09500.1"/>
    </source>
</evidence>
<dbReference type="EMBL" id="REGN01006453">
    <property type="protein sequence ID" value="RNA09500.1"/>
    <property type="molecule type" value="Genomic_DNA"/>
</dbReference>
<organism evidence="1 2">
    <name type="scientific">Brachionus plicatilis</name>
    <name type="common">Marine rotifer</name>
    <name type="synonym">Brachionus muelleri</name>
    <dbReference type="NCBI Taxonomy" id="10195"/>
    <lineage>
        <taxon>Eukaryota</taxon>
        <taxon>Metazoa</taxon>
        <taxon>Spiralia</taxon>
        <taxon>Gnathifera</taxon>
        <taxon>Rotifera</taxon>
        <taxon>Eurotatoria</taxon>
        <taxon>Monogononta</taxon>
        <taxon>Pseudotrocha</taxon>
        <taxon>Ploima</taxon>
        <taxon>Brachionidae</taxon>
        <taxon>Brachionus</taxon>
    </lineage>
</organism>